<dbReference type="PANTHER" id="PTHR47237:SF2">
    <property type="entry name" value="BLL4206 PROTEIN"/>
    <property type="match status" value="1"/>
</dbReference>
<evidence type="ECO:0000259" key="1">
    <source>
        <dbReference type="PROSITE" id="PS51186"/>
    </source>
</evidence>
<keyword evidence="2" id="KW-0808">Transferase</keyword>
<sequence length="277" mass="28954">MRITAPVRRLDVGDLTACLDLGADRGWPREEHKWRLLFAVGQVNGIDDPEGGLAAVVVGAPYGTAVTAISMMLVARKHERTGLGKRVLAHTLAQTGTESALLTATPMGKPLYESVGFRTIGRCSTYSGTPTGVRAAGISRPYTDTDAAAVSIVDTEVFGAARKELTAALPGFASALRVVDAPGGITGFGAAWPNIDQTVLGPVTAEDAEDGLGLLSDLAATAPGEVRLDIDHRQPRVLAWAEAHGLQHRFTTAIMVLGPDIPGDPARSFTPVMLALG</sequence>
<evidence type="ECO:0000313" key="3">
    <source>
        <dbReference type="Proteomes" id="UP000520767"/>
    </source>
</evidence>
<dbReference type="AlphaFoldDB" id="A0A7W7QFV2"/>
<dbReference type="InterPro" id="IPR052729">
    <property type="entry name" value="Acyl/Acetyltrans_Enzymes"/>
</dbReference>
<dbReference type="Pfam" id="PF13673">
    <property type="entry name" value="Acetyltransf_10"/>
    <property type="match status" value="1"/>
</dbReference>
<dbReference type="SUPFAM" id="SSF55729">
    <property type="entry name" value="Acyl-CoA N-acyltransferases (Nat)"/>
    <property type="match status" value="1"/>
</dbReference>
<dbReference type="InterPro" id="IPR041496">
    <property type="entry name" value="YitH/HolE_GNAT"/>
</dbReference>
<proteinExistence type="predicted"/>
<evidence type="ECO:0000313" key="2">
    <source>
        <dbReference type="EMBL" id="MBB4912876.1"/>
    </source>
</evidence>
<dbReference type="InterPro" id="IPR000182">
    <property type="entry name" value="GNAT_dom"/>
</dbReference>
<dbReference type="PANTHER" id="PTHR47237">
    <property type="entry name" value="SLL0310 PROTEIN"/>
    <property type="match status" value="1"/>
</dbReference>
<dbReference type="GO" id="GO:0016747">
    <property type="term" value="F:acyltransferase activity, transferring groups other than amino-acyl groups"/>
    <property type="evidence" value="ECO:0007669"/>
    <property type="project" value="InterPro"/>
</dbReference>
<organism evidence="2 3">
    <name type="scientific">Actinophytocola algeriensis</name>
    <dbReference type="NCBI Taxonomy" id="1768010"/>
    <lineage>
        <taxon>Bacteria</taxon>
        <taxon>Bacillati</taxon>
        <taxon>Actinomycetota</taxon>
        <taxon>Actinomycetes</taxon>
        <taxon>Pseudonocardiales</taxon>
        <taxon>Pseudonocardiaceae</taxon>
    </lineage>
</organism>
<dbReference type="EMBL" id="JACHJQ010000018">
    <property type="protein sequence ID" value="MBB4912876.1"/>
    <property type="molecule type" value="Genomic_DNA"/>
</dbReference>
<reference evidence="2 3" key="1">
    <citation type="submission" date="2020-08" db="EMBL/GenBank/DDBJ databases">
        <title>Genomic Encyclopedia of Type Strains, Phase III (KMG-III): the genomes of soil and plant-associated and newly described type strains.</title>
        <authorList>
            <person name="Whitman W."/>
        </authorList>
    </citation>
    <scope>NUCLEOTIDE SEQUENCE [LARGE SCALE GENOMIC DNA]</scope>
    <source>
        <strain evidence="2 3">CECT 8960</strain>
    </source>
</reference>
<accession>A0A7W7QFV2</accession>
<feature type="domain" description="N-acetyltransferase" evidence="1">
    <location>
        <begin position="5"/>
        <end position="143"/>
    </location>
</feature>
<dbReference type="RefSeq" id="WP_184816820.1">
    <property type="nucleotide sequence ID" value="NZ_JACHJQ010000018.1"/>
</dbReference>
<dbReference type="Gene3D" id="3.40.630.90">
    <property type="match status" value="1"/>
</dbReference>
<keyword evidence="3" id="KW-1185">Reference proteome</keyword>
<comment type="caution">
    <text evidence="2">The sequence shown here is derived from an EMBL/GenBank/DDBJ whole genome shotgun (WGS) entry which is preliminary data.</text>
</comment>
<dbReference type="Pfam" id="PF18014">
    <property type="entry name" value="Acetyltransf_18"/>
    <property type="match status" value="1"/>
</dbReference>
<protein>
    <submittedName>
        <fullName evidence="2">GNAT superfamily N-acetyltransferase</fullName>
    </submittedName>
</protein>
<name>A0A7W7QFV2_9PSEU</name>
<dbReference type="Gene3D" id="3.40.630.30">
    <property type="match status" value="1"/>
</dbReference>
<dbReference type="InterPro" id="IPR016181">
    <property type="entry name" value="Acyl_CoA_acyltransferase"/>
</dbReference>
<dbReference type="PROSITE" id="PS51186">
    <property type="entry name" value="GNAT"/>
    <property type="match status" value="1"/>
</dbReference>
<gene>
    <name evidence="2" type="ORF">FHR82_009150</name>
</gene>
<dbReference type="Proteomes" id="UP000520767">
    <property type="component" value="Unassembled WGS sequence"/>
</dbReference>